<dbReference type="Proteomes" id="UP000502945">
    <property type="component" value="Chromosome"/>
</dbReference>
<reference evidence="1 2" key="1">
    <citation type="submission" date="2020-05" db="EMBL/GenBank/DDBJ databases">
        <title>Proteome, Transcriptome, Methylome of different strains of Helicobacter pylori.</title>
        <authorList>
            <person name="Butenko I."/>
            <person name="Fedorov D."/>
            <person name="Babenko V."/>
            <person name="Manolov A."/>
            <person name="Boldyreva D."/>
            <person name="Klimina K."/>
            <person name="Veselovski V."/>
            <person name="Malahova M."/>
            <person name="Semashko T."/>
            <person name="Semenov I."/>
            <person name="Govorun V."/>
        </authorList>
    </citation>
    <scope>NUCLEOTIDE SEQUENCE [LARGE SCALE GENOMIC DNA]</scope>
    <source>
        <strain evidence="1 2">HPY</strain>
    </source>
</reference>
<proteinExistence type="predicted"/>
<evidence type="ECO:0008006" key="3">
    <source>
        <dbReference type="Google" id="ProtNLM"/>
    </source>
</evidence>
<organism evidence="1 2">
    <name type="scientific">Helicobacter pylori</name>
    <name type="common">Campylobacter pylori</name>
    <dbReference type="NCBI Taxonomy" id="210"/>
    <lineage>
        <taxon>Bacteria</taxon>
        <taxon>Pseudomonadati</taxon>
        <taxon>Campylobacterota</taxon>
        <taxon>Epsilonproteobacteria</taxon>
        <taxon>Campylobacterales</taxon>
        <taxon>Helicobacteraceae</taxon>
        <taxon>Helicobacter</taxon>
    </lineage>
</organism>
<dbReference type="AlphaFoldDB" id="A0AAE7APZ2"/>
<evidence type="ECO:0000313" key="1">
    <source>
        <dbReference type="EMBL" id="QJW43149.1"/>
    </source>
</evidence>
<gene>
    <name evidence="1" type="ORF">HK440_01470</name>
</gene>
<protein>
    <recommendedName>
        <fullName evidence="3">McrBC restriction endonuclease system McrB subunit</fullName>
    </recommendedName>
</protein>
<sequence>MKKIEWNEEQRKAFQDLLREFVASIDAKAQEGKQTGKTPTNPKYASYQRGLNKFLAPWGYACKISPGSHGRLSYKPSIAFCRQDILGEGFVNREKPTPTKGFYIWFAYYWCEHYREHENVKKFDLCIGRSREKDGEKECQKCLAYDKIVIENACYRKLYDDLESDLESITDYFLHLINEFNQIPTACFELEPSSASH</sequence>
<dbReference type="EMBL" id="CP053396">
    <property type="protein sequence ID" value="QJW43149.1"/>
    <property type="molecule type" value="Genomic_DNA"/>
</dbReference>
<name>A0AAE7APZ2_HELPX</name>
<dbReference type="RefSeq" id="WP_001916782.1">
    <property type="nucleotide sequence ID" value="NZ_CP053392.1"/>
</dbReference>
<accession>A0AAE7APZ2</accession>
<evidence type="ECO:0000313" key="2">
    <source>
        <dbReference type="Proteomes" id="UP000502945"/>
    </source>
</evidence>